<keyword evidence="2" id="KW-0472">Membrane</keyword>
<feature type="transmembrane region" description="Helical" evidence="2">
    <location>
        <begin position="197"/>
        <end position="215"/>
    </location>
</feature>
<feature type="transmembrane region" description="Helical" evidence="2">
    <location>
        <begin position="848"/>
        <end position="869"/>
    </location>
</feature>
<feature type="transmembrane region" description="Helical" evidence="2">
    <location>
        <begin position="251"/>
        <end position="268"/>
    </location>
</feature>
<dbReference type="EMBL" id="BAABHK010000016">
    <property type="protein sequence ID" value="GAA4636021.1"/>
    <property type="molecule type" value="Genomic_DNA"/>
</dbReference>
<keyword evidence="4" id="KW-1185">Reference proteome</keyword>
<keyword evidence="2" id="KW-0812">Transmembrane</keyword>
<protein>
    <recommendedName>
        <fullName evidence="5">Lipopolysaccharide biosynthesis protein</fullName>
    </recommendedName>
</protein>
<feature type="transmembrane region" description="Helical" evidence="2">
    <location>
        <begin position="274"/>
        <end position="294"/>
    </location>
</feature>
<feature type="transmembrane region" description="Helical" evidence="2">
    <location>
        <begin position="352"/>
        <end position="370"/>
    </location>
</feature>
<reference evidence="4" key="1">
    <citation type="journal article" date="2019" name="Int. J. Syst. Evol. Microbiol.">
        <title>The Global Catalogue of Microorganisms (GCM) 10K type strain sequencing project: providing services to taxonomists for standard genome sequencing and annotation.</title>
        <authorList>
            <consortium name="The Broad Institute Genomics Platform"/>
            <consortium name="The Broad Institute Genome Sequencing Center for Infectious Disease"/>
            <person name="Wu L."/>
            <person name="Ma J."/>
        </authorList>
    </citation>
    <scope>NUCLEOTIDE SEQUENCE [LARGE SCALE GENOMIC DNA]</scope>
    <source>
        <strain evidence="4">JCM 17939</strain>
    </source>
</reference>
<evidence type="ECO:0008006" key="5">
    <source>
        <dbReference type="Google" id="ProtNLM"/>
    </source>
</evidence>
<feature type="transmembrane region" description="Helical" evidence="2">
    <location>
        <begin position="407"/>
        <end position="426"/>
    </location>
</feature>
<gene>
    <name evidence="3" type="ORF">GCM10023196_084040</name>
</gene>
<feature type="region of interest" description="Disordered" evidence="1">
    <location>
        <begin position="433"/>
        <end position="490"/>
    </location>
</feature>
<feature type="transmembrane region" description="Helical" evidence="2">
    <location>
        <begin position="695"/>
        <end position="712"/>
    </location>
</feature>
<feature type="transmembrane region" description="Helical" evidence="2">
    <location>
        <begin position="174"/>
        <end position="191"/>
    </location>
</feature>
<feature type="transmembrane region" description="Helical" evidence="2">
    <location>
        <begin position="753"/>
        <end position="786"/>
    </location>
</feature>
<feature type="transmembrane region" description="Helical" evidence="2">
    <location>
        <begin position="643"/>
        <end position="662"/>
    </location>
</feature>
<feature type="transmembrane region" description="Helical" evidence="2">
    <location>
        <begin position="73"/>
        <end position="91"/>
    </location>
</feature>
<evidence type="ECO:0000313" key="3">
    <source>
        <dbReference type="EMBL" id="GAA4636021.1"/>
    </source>
</evidence>
<proteinExistence type="predicted"/>
<comment type="caution">
    <text evidence="3">The sequence shown here is derived from an EMBL/GenBank/DDBJ whole genome shotgun (WGS) entry which is preliminary data.</text>
</comment>
<feature type="transmembrane region" description="Helical" evidence="2">
    <location>
        <begin position="567"/>
        <end position="586"/>
    </location>
</feature>
<name>A0ABP8UQZ8_9ACTN</name>
<evidence type="ECO:0000256" key="2">
    <source>
        <dbReference type="SAM" id="Phobius"/>
    </source>
</evidence>
<feature type="transmembrane region" description="Helical" evidence="2">
    <location>
        <begin position="935"/>
        <end position="955"/>
    </location>
</feature>
<evidence type="ECO:0000313" key="4">
    <source>
        <dbReference type="Proteomes" id="UP001501442"/>
    </source>
</evidence>
<feature type="transmembrane region" description="Helical" evidence="2">
    <location>
        <begin position="1112"/>
        <end position="1133"/>
    </location>
</feature>
<organism evidence="3 4">
    <name type="scientific">Actinoallomurus vinaceus</name>
    <dbReference type="NCBI Taxonomy" id="1080074"/>
    <lineage>
        <taxon>Bacteria</taxon>
        <taxon>Bacillati</taxon>
        <taxon>Actinomycetota</taxon>
        <taxon>Actinomycetes</taxon>
        <taxon>Streptosporangiales</taxon>
        <taxon>Thermomonosporaceae</taxon>
        <taxon>Actinoallomurus</taxon>
    </lineage>
</organism>
<feature type="transmembrane region" description="Helical" evidence="2">
    <location>
        <begin position="382"/>
        <end position="401"/>
    </location>
</feature>
<feature type="transmembrane region" description="Helical" evidence="2">
    <location>
        <begin position="502"/>
        <end position="520"/>
    </location>
</feature>
<feature type="transmembrane region" description="Helical" evidence="2">
    <location>
        <begin position="1145"/>
        <end position="1164"/>
    </location>
</feature>
<feature type="transmembrane region" description="Helical" evidence="2">
    <location>
        <begin position="881"/>
        <end position="898"/>
    </location>
</feature>
<evidence type="ECO:0000256" key="1">
    <source>
        <dbReference type="SAM" id="MobiDB-lite"/>
    </source>
</evidence>
<feature type="transmembrane region" description="Helical" evidence="2">
    <location>
        <begin position="315"/>
        <end position="340"/>
    </location>
</feature>
<feature type="transmembrane region" description="Helical" evidence="2">
    <location>
        <begin position="904"/>
        <end position="923"/>
    </location>
</feature>
<sequence length="1172" mass="125531">MTRQKSLARAAEEATLEPMAALRSELANPLFRNAYALMINGGLTGVLGLGYWLLAARFYPAAEVGRQSAQNQAMMFLGGLTALNFILIRFIPEMGQSTSRLVLRTYVAGIAAAATLAAGFLLTLRWWGPTFAHLSGLGAGVFFVASVVSWSLFTAQDGVLTGLRHATGVLGKNTVFAALKLVLLVALAGALPQDGIAISWVLAALLLLIPVEMLIHQRFIPRHVAATAGDRPVPTGAEIGRYIAGDYTGTLFYYALCNLVPVVVAARLDARTNAFFYLAWVLGATVDVLAVNMATSLTVEGAFDAGGLAAACRSALLRMTLILVPVTVVLLFGASTGLSLFGEGYARHGAPLLRLLALATLPKALIEVYIGVLRVRRRTRRVAVLQGVRFAGVLALVLALPGTTGPGYAVLAVSVALALAVAPALLRVIRTATPTPTGTQAPTAPEMETTPAPTSTPAPEATPTAEATPAPETVRPPAERTAAEAARAPVKRPALRRRAARAASWPAWALFAAGLGLYWIPLRHVRLAHLTGYGLISVLPVATLVGAALLVAAFFVTLWLGRPRRVLLLLQLVSIVVALHGLAPALEPYARPETAWQHYGFVEYIGRTGAADYALDARFSWPGFFAFVAFVTRAAGLRDLEPVLHWAPVAAQLLYLAPLYLILRVMRANWRACWFAAWLFVVADWVGQDYFSPQGFTYLFYLLFVGVLLNWFRPPARPAAWLPRKGRVRTFLVGPMASGERPPVDAPVGTRTVLVLFLVVIFAVTTASHQLTPFVTLFTCAALVVVRRSTARGLPVLLAVMVAGWVGFMATAYWAGHIGDLFSGAGDLLSNLTGGVAGRVSNGSQSLATIQTVRILIAATLVVLAVSGAVRRRLRRLDDRVALVLLTVPFLAAGLQNYGGEIALRVYFFILPGACLLAAYLFFPTTFTATRRTLAVCAAAVCGFLLAGGFLFVRFGNETFEQVRPGEVRAFEAMLRQTPTGVINVVWQADPNDDAGYFPMMPWGARAMERFDYTAVRATANPSDISGIIAALGARPGGYFVTTRANEAYNHYNYGLPAGYADRMRATLAAAPQLRPVFLDGDAAVYALRTPPPGTPPAPTAAGRLRFGATSWTPLGLVALPLLIVLLVAREVVRLRVPAGEERRLRLFTPWIAILVITVGAVIIERFLALGS</sequence>
<feature type="transmembrane region" description="Helical" evidence="2">
    <location>
        <begin position="793"/>
        <end position="815"/>
    </location>
</feature>
<keyword evidence="2" id="KW-1133">Transmembrane helix</keyword>
<feature type="transmembrane region" description="Helical" evidence="2">
    <location>
        <begin position="532"/>
        <end position="560"/>
    </location>
</feature>
<feature type="transmembrane region" description="Helical" evidence="2">
    <location>
        <begin position="130"/>
        <end position="153"/>
    </location>
</feature>
<feature type="transmembrane region" description="Helical" evidence="2">
    <location>
        <begin position="103"/>
        <end position="124"/>
    </location>
</feature>
<feature type="compositionally biased region" description="Low complexity" evidence="1">
    <location>
        <begin position="433"/>
        <end position="476"/>
    </location>
</feature>
<accession>A0ABP8UQZ8</accession>
<feature type="transmembrane region" description="Helical" evidence="2">
    <location>
        <begin position="33"/>
        <end position="53"/>
    </location>
</feature>
<dbReference type="Proteomes" id="UP001501442">
    <property type="component" value="Unassembled WGS sequence"/>
</dbReference>